<organism evidence="4 5">
    <name type="scientific">Dioszegia hungarica</name>
    <dbReference type="NCBI Taxonomy" id="4972"/>
    <lineage>
        <taxon>Eukaryota</taxon>
        <taxon>Fungi</taxon>
        <taxon>Dikarya</taxon>
        <taxon>Basidiomycota</taxon>
        <taxon>Agaricomycotina</taxon>
        <taxon>Tremellomycetes</taxon>
        <taxon>Tremellales</taxon>
        <taxon>Bulleribasidiaceae</taxon>
        <taxon>Dioszegia</taxon>
    </lineage>
</organism>
<keyword evidence="2" id="KW-0067">ATP-binding</keyword>
<dbReference type="GeneID" id="77729067"/>
<evidence type="ECO:0000313" key="5">
    <source>
        <dbReference type="Proteomes" id="UP001164286"/>
    </source>
</evidence>
<keyword evidence="5" id="KW-1185">Reference proteome</keyword>
<evidence type="ECO:0000256" key="2">
    <source>
        <dbReference type="ARBA" id="ARBA00022840"/>
    </source>
</evidence>
<dbReference type="AlphaFoldDB" id="A0AA38H5V5"/>
<comment type="caution">
    <text evidence="4">The sequence shown here is derived from an EMBL/GenBank/DDBJ whole genome shotgun (WGS) entry which is preliminary data.</text>
</comment>
<dbReference type="Gene3D" id="3.40.50.12780">
    <property type="entry name" value="N-terminal domain of ligase-like"/>
    <property type="match status" value="1"/>
</dbReference>
<dbReference type="SUPFAM" id="SSF56801">
    <property type="entry name" value="Acetyl-CoA synthetase-like"/>
    <property type="match status" value="1"/>
</dbReference>
<evidence type="ECO:0000256" key="1">
    <source>
        <dbReference type="ARBA" id="ARBA00022741"/>
    </source>
</evidence>
<feature type="domain" description="AMP-dependent synthetase/ligase" evidence="3">
    <location>
        <begin position="148"/>
        <end position="541"/>
    </location>
</feature>
<keyword evidence="1" id="KW-0547">Nucleotide-binding</keyword>
<dbReference type="PROSITE" id="PS00455">
    <property type="entry name" value="AMP_BINDING"/>
    <property type="match status" value="1"/>
</dbReference>
<reference evidence="4" key="1">
    <citation type="journal article" date="2022" name="G3 (Bethesda)">
        <title>High quality genome of the basidiomycete yeast Dioszegia hungarica PDD-24b-2 isolated from cloud water.</title>
        <authorList>
            <person name="Jarrige D."/>
            <person name="Haridas S."/>
            <person name="Bleykasten-Grosshans C."/>
            <person name="Joly M."/>
            <person name="Nadalig T."/>
            <person name="Sancelme M."/>
            <person name="Vuilleumier S."/>
            <person name="Grigoriev I.V."/>
            <person name="Amato P."/>
            <person name="Bringel F."/>
        </authorList>
    </citation>
    <scope>NUCLEOTIDE SEQUENCE</scope>
    <source>
        <strain evidence="4">PDD-24b-2</strain>
    </source>
</reference>
<evidence type="ECO:0000313" key="4">
    <source>
        <dbReference type="EMBL" id="KAI9634431.1"/>
    </source>
</evidence>
<dbReference type="PANTHER" id="PTHR43272">
    <property type="entry name" value="LONG-CHAIN-FATTY-ACID--COA LIGASE"/>
    <property type="match status" value="1"/>
</dbReference>
<dbReference type="InterPro" id="IPR000873">
    <property type="entry name" value="AMP-dep_synth/lig_dom"/>
</dbReference>
<dbReference type="GO" id="GO:0005783">
    <property type="term" value="C:endoplasmic reticulum"/>
    <property type="evidence" value="ECO:0007669"/>
    <property type="project" value="TreeGrafter"/>
</dbReference>
<name>A0AA38H5V5_9TREE</name>
<protein>
    <recommendedName>
        <fullName evidence="3">AMP-dependent synthetase/ligase domain-containing protein</fullName>
    </recommendedName>
</protein>
<dbReference type="EMBL" id="JAKWFO010000007">
    <property type="protein sequence ID" value="KAI9634431.1"/>
    <property type="molecule type" value="Genomic_DNA"/>
</dbReference>
<dbReference type="PANTHER" id="PTHR43272:SF33">
    <property type="entry name" value="AMP-BINDING DOMAIN-CONTAINING PROTEIN-RELATED"/>
    <property type="match status" value="1"/>
</dbReference>
<evidence type="ECO:0000259" key="3">
    <source>
        <dbReference type="Pfam" id="PF00501"/>
    </source>
</evidence>
<dbReference type="RefSeq" id="XP_052944208.1">
    <property type="nucleotide sequence ID" value="XM_053089862.1"/>
</dbReference>
<gene>
    <name evidence="4" type="ORF">MKK02DRAFT_37962</name>
</gene>
<dbReference type="InterPro" id="IPR042099">
    <property type="entry name" value="ANL_N_sf"/>
</dbReference>
<dbReference type="GO" id="GO:0004467">
    <property type="term" value="F:long-chain fatty acid-CoA ligase activity"/>
    <property type="evidence" value="ECO:0007669"/>
    <property type="project" value="TreeGrafter"/>
</dbReference>
<dbReference type="GO" id="GO:0016020">
    <property type="term" value="C:membrane"/>
    <property type="evidence" value="ECO:0007669"/>
    <property type="project" value="TreeGrafter"/>
</dbReference>
<dbReference type="Pfam" id="PF00501">
    <property type="entry name" value="AMP-binding"/>
    <property type="match status" value="1"/>
</dbReference>
<accession>A0AA38H5V5</accession>
<dbReference type="InterPro" id="IPR020845">
    <property type="entry name" value="AMP-binding_CS"/>
</dbReference>
<dbReference type="Proteomes" id="UP001164286">
    <property type="component" value="Unassembled WGS sequence"/>
</dbReference>
<dbReference type="GO" id="GO:0005524">
    <property type="term" value="F:ATP binding"/>
    <property type="evidence" value="ECO:0007669"/>
    <property type="project" value="UniProtKB-KW"/>
</dbReference>
<sequence length="735" mass="79898">MPPRPFPDDMDLTKQGVEIPGSARPGWSGVWRNGIWDRSVLYGPDEPKSLFELFEQSVARHPDRNLFVQREIIPTGVVKPVGTIEYSTSLKSTTYAAVQARRNNLGSALLALEREGRLGGREGTAAGVLPAEITHPHIPHYGTHNRRKVGARRGWAVGVWSKNREEWQVVDLACHAYGLVGVSLYETLGPDVAKYITNHCPLSIVFAATNHLADMLQIAKACPTLRVIVSMDPMTPTEMSVLQAWASSVDVELLTLADMEVWGAQQGIWTEPGPLAGEEELDMKRVITISYTSGTTGDPKGVVLTSENLALTAVSNAMGATEMMRKGDEWRYLSYLPLSHIYERFMQMLVWYGDGTVCLTTGDPARLLEDAQILKPHVMAGVPRVWNRIHAAVKTQMAAGGLKGALLTKAVNTKLENWRTKGEVKHAVYDALVFRKIRNLLGGNLQYCSSGAAPLSGEVHEMLKIAFACDVIQGFGMTESCGTGTKGVPWDITATGTCGQIQPVNDVCLMDVPEMGYTSKDSPNPRGELCMRGANIFVGYLHDEVNTAKTIDPDGWMHTGDVAEIDSCGRLKIVDRIKNVVKLSQGEYVALEKLEGMYALDPTFASLLVHGDSSRSSLVAIGVLDPERAAGLVSAILGTKITAGDVAGLETAVQHPKVKAAVLGNLAKTSKKYKLNGFEMVKGVHLTIQPFAEEVLTPTLKVKRNIAAKRYKKEIDAAYVESEAAEAGGKTKIVL</sequence>
<proteinExistence type="predicted"/>